<sequence length="319" mass="35983">MLFSIRHIILHWNNHFTMSTAKQKINSDLPTQQQATEAFTLATAQTQHNVRILLNNIASNPPQALIIEGGTLDERFSIALWYAARLNCIYGTPCLTCPTCLQIGAKLFHDLFLLHGAEGSIKIDDIRKLRTVFGEPAHSNGKKVVILAEAQHLRTEAANALLKSLEEPHPQTCCLLLVPQREQLLPTLVSRSWTITLPWTSVMTSSSSELIEEWEEKLTTFLITGKNWFNFTTNKNVVEASLVQHIISLIRKTIVLSLKKQRKNQLVECLSILSPVDFLNLQDILSQSESALHIMVNPTLVLNRLVTHIYLAYHNALQL</sequence>
<keyword evidence="2" id="KW-1185">Reference proteome</keyword>
<dbReference type="HOGENOM" id="CLU_066187_0_0_7"/>
<evidence type="ECO:0000313" key="2">
    <source>
        <dbReference type="Proteomes" id="UP000002430"/>
    </source>
</evidence>
<accession>Q1MSF8</accession>
<gene>
    <name evidence="1" type="primary">polB</name>
    <name evidence="1" type="ordered locus">LI0011</name>
</gene>
<keyword evidence="1" id="KW-0269">Exonuclease</keyword>
<evidence type="ECO:0000313" key="1">
    <source>
        <dbReference type="EMBL" id="CAJ54067.1"/>
    </source>
</evidence>
<reference evidence="1 2" key="1">
    <citation type="submission" date="2005-11" db="EMBL/GenBank/DDBJ databases">
        <title>The complete genome sequence of Lawsonia intracellularis: the causative agent of proliferative enteropathy.</title>
        <authorList>
            <person name="Kaur K."/>
            <person name="Zhang Q."/>
            <person name="Beckler D."/>
            <person name="Munir S."/>
            <person name="Li L."/>
            <person name="Kinsley K."/>
            <person name="Herron L."/>
            <person name="Peterson A."/>
            <person name="May B."/>
            <person name="Singh S."/>
            <person name="Gebhart C."/>
            <person name="Kapur V."/>
        </authorList>
    </citation>
    <scope>NUCLEOTIDE SEQUENCE [LARGE SCALE GENOMIC DNA]</scope>
    <source>
        <strain evidence="1 2">PHE/MN1-00</strain>
    </source>
</reference>
<dbReference type="GO" id="GO:0006261">
    <property type="term" value="P:DNA-templated DNA replication"/>
    <property type="evidence" value="ECO:0007669"/>
    <property type="project" value="TreeGrafter"/>
</dbReference>
<dbReference type="Pfam" id="PF13177">
    <property type="entry name" value="DNA_pol3_delta2"/>
    <property type="match status" value="1"/>
</dbReference>
<dbReference type="PANTHER" id="PTHR11669:SF8">
    <property type="entry name" value="DNA POLYMERASE III SUBUNIT DELTA"/>
    <property type="match status" value="1"/>
</dbReference>
<dbReference type="InterPro" id="IPR027417">
    <property type="entry name" value="P-loop_NTPase"/>
</dbReference>
<dbReference type="EMBL" id="AM180252">
    <property type="protein sequence ID" value="CAJ54067.1"/>
    <property type="molecule type" value="Genomic_DNA"/>
</dbReference>
<dbReference type="Gene3D" id="3.40.50.300">
    <property type="entry name" value="P-loop containing nucleotide triphosphate hydrolases"/>
    <property type="match status" value="1"/>
</dbReference>
<dbReference type="AlphaFoldDB" id="Q1MSF8"/>
<keyword evidence="1" id="KW-0378">Hydrolase</keyword>
<dbReference type="InterPro" id="IPR050238">
    <property type="entry name" value="DNA_Rep/Repair_Clamp_Loader"/>
</dbReference>
<proteinExistence type="predicted"/>
<dbReference type="Proteomes" id="UP000002430">
    <property type="component" value="Chromosome"/>
</dbReference>
<protein>
    <submittedName>
        <fullName evidence="1">DNA polymerase I-3'-5' exonuclease and polymerase domains</fullName>
    </submittedName>
</protein>
<dbReference type="KEGG" id="lip:LI0011"/>
<dbReference type="STRING" id="363253.LI0011"/>
<dbReference type="PANTHER" id="PTHR11669">
    <property type="entry name" value="REPLICATION FACTOR C / DNA POLYMERASE III GAMMA-TAU SUBUNIT"/>
    <property type="match status" value="1"/>
</dbReference>
<dbReference type="eggNOG" id="COG0470">
    <property type="taxonomic scope" value="Bacteria"/>
</dbReference>
<name>Q1MSF8_LAWIP</name>
<organism evidence="1 2">
    <name type="scientific">Lawsonia intracellularis (strain PHE/MN1-00)</name>
    <dbReference type="NCBI Taxonomy" id="363253"/>
    <lineage>
        <taxon>Bacteria</taxon>
        <taxon>Pseudomonadati</taxon>
        <taxon>Thermodesulfobacteriota</taxon>
        <taxon>Desulfovibrionia</taxon>
        <taxon>Desulfovibrionales</taxon>
        <taxon>Desulfovibrionaceae</taxon>
        <taxon>Lawsonia</taxon>
    </lineage>
</organism>
<dbReference type="GO" id="GO:0004527">
    <property type="term" value="F:exonuclease activity"/>
    <property type="evidence" value="ECO:0007669"/>
    <property type="project" value="UniProtKB-KW"/>
</dbReference>
<dbReference type="SUPFAM" id="SSF52540">
    <property type="entry name" value="P-loop containing nucleoside triphosphate hydrolases"/>
    <property type="match status" value="1"/>
</dbReference>
<keyword evidence="1" id="KW-0540">Nuclease</keyword>